<keyword evidence="3" id="KW-0964">Secreted</keyword>
<organism evidence="5 6">
    <name type="scientific">Serendipita indica (strain DSM 11827)</name>
    <name type="common">Root endophyte fungus</name>
    <name type="synonym">Piriformospora indica</name>
    <dbReference type="NCBI Taxonomy" id="1109443"/>
    <lineage>
        <taxon>Eukaryota</taxon>
        <taxon>Fungi</taxon>
        <taxon>Dikarya</taxon>
        <taxon>Basidiomycota</taxon>
        <taxon>Agaricomycotina</taxon>
        <taxon>Agaricomycetes</taxon>
        <taxon>Sebacinales</taxon>
        <taxon>Serendipitaceae</taxon>
        <taxon>Serendipita</taxon>
    </lineage>
</organism>
<reference evidence="5 6" key="1">
    <citation type="journal article" date="2011" name="PLoS Pathog.">
        <title>Endophytic Life Strategies Decoded by Genome and Transcriptome Analyses of the Mutualistic Root Symbiont Piriformospora indica.</title>
        <authorList>
            <person name="Zuccaro A."/>
            <person name="Lahrmann U."/>
            <person name="Guldener U."/>
            <person name="Langen G."/>
            <person name="Pfiffi S."/>
            <person name="Biedenkopf D."/>
            <person name="Wong P."/>
            <person name="Samans B."/>
            <person name="Grimm C."/>
            <person name="Basiewicz M."/>
            <person name="Murat C."/>
            <person name="Martin F."/>
            <person name="Kogel K.H."/>
        </authorList>
    </citation>
    <scope>NUCLEOTIDE SEQUENCE [LARGE SCALE GENOMIC DNA]</scope>
    <source>
        <strain evidence="5 6">DSM 11827</strain>
    </source>
</reference>
<protein>
    <recommendedName>
        <fullName evidence="4">Crinkler effector protein N-terminal domain-containing protein</fullName>
    </recommendedName>
</protein>
<comment type="subcellular location">
    <subcellularLocation>
        <location evidence="1">Host cell</location>
    </subcellularLocation>
    <subcellularLocation>
        <location evidence="2">Secreted</location>
    </subcellularLocation>
</comment>
<dbReference type="Pfam" id="PF20147">
    <property type="entry name" value="Crinkler"/>
    <property type="match status" value="1"/>
</dbReference>
<sequence>MANEPEEYELVFIDSDDPEQIGCATISKRSTIAKLRQQIQSLLPLYAGASPTELALFQVDIPDKGDLTQKIVEKSKDLGSPLRATYPIYEYYASPPPAKMVHILVRCSASPHDELRE</sequence>
<dbReference type="Proteomes" id="UP000007148">
    <property type="component" value="Unassembled WGS sequence"/>
</dbReference>
<evidence type="ECO:0000256" key="3">
    <source>
        <dbReference type="ARBA" id="ARBA00022525"/>
    </source>
</evidence>
<evidence type="ECO:0000313" key="6">
    <source>
        <dbReference type="Proteomes" id="UP000007148"/>
    </source>
</evidence>
<evidence type="ECO:0000256" key="2">
    <source>
        <dbReference type="ARBA" id="ARBA00004613"/>
    </source>
</evidence>
<dbReference type="OrthoDB" id="2882874at2759"/>
<feature type="domain" description="Crinkler effector protein N-terminal" evidence="4">
    <location>
        <begin position="20"/>
        <end position="106"/>
    </location>
</feature>
<dbReference type="GO" id="GO:0005576">
    <property type="term" value="C:extracellular region"/>
    <property type="evidence" value="ECO:0007669"/>
    <property type="project" value="UniProtKB-SubCell"/>
</dbReference>
<accession>G4TXU1</accession>
<dbReference type="InterPro" id="IPR045379">
    <property type="entry name" value="Crinkler_N"/>
</dbReference>
<evidence type="ECO:0000259" key="4">
    <source>
        <dbReference type="Pfam" id="PF20147"/>
    </source>
</evidence>
<dbReference type="EMBL" id="CAFZ01000619">
    <property type="protein sequence ID" value="CCA76134.1"/>
    <property type="molecule type" value="Genomic_DNA"/>
</dbReference>
<keyword evidence="6" id="KW-1185">Reference proteome</keyword>
<dbReference type="AlphaFoldDB" id="G4TXU1"/>
<dbReference type="HOGENOM" id="CLU_2085710_0_0_1"/>
<comment type="caution">
    <text evidence="5">The sequence shown here is derived from an EMBL/GenBank/DDBJ whole genome shotgun (WGS) entry which is preliminary data.</text>
</comment>
<gene>
    <name evidence="5" type="ORF">PIIN_10134</name>
</gene>
<proteinExistence type="predicted"/>
<evidence type="ECO:0000256" key="1">
    <source>
        <dbReference type="ARBA" id="ARBA00004340"/>
    </source>
</evidence>
<dbReference type="InParanoid" id="G4TXU1"/>
<dbReference type="GO" id="GO:0043657">
    <property type="term" value="C:host cell"/>
    <property type="evidence" value="ECO:0007669"/>
    <property type="project" value="UniProtKB-SubCell"/>
</dbReference>
<evidence type="ECO:0000313" key="5">
    <source>
        <dbReference type="EMBL" id="CCA76134.1"/>
    </source>
</evidence>
<name>G4TXU1_SERID</name>